<comment type="caution">
    <text evidence="4">The sequence shown here is derived from an EMBL/GenBank/DDBJ whole genome shotgun (WGS) entry which is preliminary data.</text>
</comment>
<keyword evidence="4" id="KW-0808">Transferase</keyword>
<keyword evidence="5" id="KW-1185">Reference proteome</keyword>
<gene>
    <name evidence="4" type="ORF">M9Y10_019871</name>
</gene>
<dbReference type="SUPFAM" id="SSF48403">
    <property type="entry name" value="Ankyrin repeat"/>
    <property type="match status" value="2"/>
</dbReference>
<feature type="repeat" description="ANK" evidence="3">
    <location>
        <begin position="112"/>
        <end position="144"/>
    </location>
</feature>
<keyword evidence="4" id="KW-0418">Kinase</keyword>
<proteinExistence type="predicted"/>
<dbReference type="PROSITE" id="PS50088">
    <property type="entry name" value="ANK_REPEAT"/>
    <property type="match status" value="4"/>
</dbReference>
<evidence type="ECO:0000313" key="5">
    <source>
        <dbReference type="Proteomes" id="UP001470230"/>
    </source>
</evidence>
<evidence type="ECO:0000256" key="2">
    <source>
        <dbReference type="ARBA" id="ARBA00023043"/>
    </source>
</evidence>
<sequence>MIFRRKTNKNKDKDEDKEKENILNSFNIEILDSILDDDDDKFLQLISQHIVGDSNSSKRFKITNYKLPKIFCSKPSYSSLCAGFGAEKCFNALLSLYPDGIKSKDFNIADEYGRTPIHFASFSGNLSILRLYYQAGFDLNGKDLTGRTPSHYSAISGTTDAMKYIWTKGIDILAQADYIQITPLHVACEYGNLEVVKFLCENVANNVNKILESTSYHNRYWKTKTPLHLACEFGCVEIVNYFLSKKELARSQIRELDSYSRTPLHCAIEGGSLECVKSLVNIGKANITNQGRIHVALIDAAAGGYADIVSFLLLQGGIEINAVNSQKLTALDAAIMNDHIDIVRFLINNGAAQDLNDKKISHLFLEGLCTMNMKLINYLDEVLNVPYSKMGNLFMKQAVILESEELVNYLIDKKCPLTNVADKVNFRGKWTPFMTFLKDKGFNLSEYNESGATPIIVKAIRLGNIESVKDLLSKGIELNKEIISNFDCINNVCKKGKFDLFNMLMEYKPEIKDPANCIESLISLIKDQKTKNRPNQQNISNYFQMAETLFNNYKIEIKSNSRTVSKAVYSRSIDVLELLAKNSVDFSDCAFDYSLCTDQGFMPIFEFLEKHGCKFNKNEPLNNFFGFQDEENDSPLMNNISRRKGYKYDINTLIFLVKYADNDELEKDINDEENIIDILLNFDRLDGILEVYKKLGKIVYPKQMTNHAYLYWIRHCGTRELIDFVQKHT</sequence>
<feature type="repeat" description="ANK" evidence="3">
    <location>
        <begin position="259"/>
        <end position="283"/>
    </location>
</feature>
<keyword evidence="1" id="KW-0677">Repeat</keyword>
<dbReference type="GO" id="GO:0016301">
    <property type="term" value="F:kinase activity"/>
    <property type="evidence" value="ECO:0007669"/>
    <property type="project" value="UniProtKB-KW"/>
</dbReference>
<evidence type="ECO:0000313" key="4">
    <source>
        <dbReference type="EMBL" id="KAK8847284.1"/>
    </source>
</evidence>
<feature type="repeat" description="ANK" evidence="3">
    <location>
        <begin position="179"/>
        <end position="205"/>
    </location>
</feature>
<name>A0ABR2HHH7_9EUKA</name>
<dbReference type="Gene3D" id="1.25.40.20">
    <property type="entry name" value="Ankyrin repeat-containing domain"/>
    <property type="match status" value="3"/>
</dbReference>
<dbReference type="EMBL" id="JAPFFF010000028">
    <property type="protein sequence ID" value="KAK8847284.1"/>
    <property type="molecule type" value="Genomic_DNA"/>
</dbReference>
<protein>
    <submittedName>
        <fullName evidence="4">Serine/threonine-protein kinase tnni3k</fullName>
    </submittedName>
</protein>
<dbReference type="InterPro" id="IPR002110">
    <property type="entry name" value="Ankyrin_rpt"/>
</dbReference>
<reference evidence="4 5" key="1">
    <citation type="submission" date="2024-04" db="EMBL/GenBank/DDBJ databases">
        <title>Tritrichomonas musculus Genome.</title>
        <authorList>
            <person name="Alves-Ferreira E."/>
            <person name="Grigg M."/>
            <person name="Lorenzi H."/>
            <person name="Galac M."/>
        </authorList>
    </citation>
    <scope>NUCLEOTIDE SEQUENCE [LARGE SCALE GENOMIC DNA]</scope>
    <source>
        <strain evidence="4 5">EAF2021</strain>
    </source>
</reference>
<feature type="repeat" description="ANK" evidence="3">
    <location>
        <begin position="326"/>
        <end position="358"/>
    </location>
</feature>
<dbReference type="Pfam" id="PF12796">
    <property type="entry name" value="Ank_2"/>
    <property type="match status" value="3"/>
</dbReference>
<organism evidence="4 5">
    <name type="scientific">Tritrichomonas musculus</name>
    <dbReference type="NCBI Taxonomy" id="1915356"/>
    <lineage>
        <taxon>Eukaryota</taxon>
        <taxon>Metamonada</taxon>
        <taxon>Parabasalia</taxon>
        <taxon>Tritrichomonadida</taxon>
        <taxon>Tritrichomonadidae</taxon>
        <taxon>Tritrichomonas</taxon>
    </lineage>
</organism>
<dbReference type="Proteomes" id="UP001470230">
    <property type="component" value="Unassembled WGS sequence"/>
</dbReference>
<accession>A0ABR2HHH7</accession>
<dbReference type="PROSITE" id="PS50297">
    <property type="entry name" value="ANK_REP_REGION"/>
    <property type="match status" value="4"/>
</dbReference>
<dbReference type="PANTHER" id="PTHR24173">
    <property type="entry name" value="ANKYRIN REPEAT CONTAINING"/>
    <property type="match status" value="1"/>
</dbReference>
<dbReference type="SMART" id="SM00248">
    <property type="entry name" value="ANK"/>
    <property type="match status" value="11"/>
</dbReference>
<keyword evidence="2 3" id="KW-0040">ANK repeat</keyword>
<evidence type="ECO:0000256" key="3">
    <source>
        <dbReference type="PROSITE-ProRule" id="PRU00023"/>
    </source>
</evidence>
<dbReference type="PANTHER" id="PTHR24173:SF74">
    <property type="entry name" value="ANKYRIN REPEAT DOMAIN-CONTAINING PROTEIN 16"/>
    <property type="match status" value="1"/>
</dbReference>
<dbReference type="InterPro" id="IPR036770">
    <property type="entry name" value="Ankyrin_rpt-contain_sf"/>
</dbReference>
<evidence type="ECO:0000256" key="1">
    <source>
        <dbReference type="ARBA" id="ARBA00022737"/>
    </source>
</evidence>